<dbReference type="EC" id="2.4.1.17" evidence="2"/>
<reference evidence="6 7" key="1">
    <citation type="journal article" date="2015" name="Genome Biol.">
        <title>Comparative genomics of Steinernema reveals deeply conserved gene regulatory networks.</title>
        <authorList>
            <person name="Dillman A.R."/>
            <person name="Macchietto M."/>
            <person name="Porter C.F."/>
            <person name="Rogers A."/>
            <person name="Williams B."/>
            <person name="Antoshechkin I."/>
            <person name="Lee M.M."/>
            <person name="Goodwin Z."/>
            <person name="Lu X."/>
            <person name="Lewis E.E."/>
            <person name="Goodrich-Blair H."/>
            <person name="Stock S.P."/>
            <person name="Adams B.J."/>
            <person name="Sternberg P.W."/>
            <person name="Mortazavi A."/>
        </authorList>
    </citation>
    <scope>NUCLEOTIDE SEQUENCE [LARGE SCALE GENOMIC DNA]</scope>
    <source>
        <strain evidence="6 7">ALL</strain>
    </source>
</reference>
<feature type="chain" id="PRO_5020952337" description="glucuronosyltransferase" evidence="5">
    <location>
        <begin position="20"/>
        <end position="158"/>
    </location>
</feature>
<evidence type="ECO:0000256" key="5">
    <source>
        <dbReference type="SAM" id="SignalP"/>
    </source>
</evidence>
<evidence type="ECO:0000256" key="1">
    <source>
        <dbReference type="ARBA" id="ARBA00009995"/>
    </source>
</evidence>
<evidence type="ECO:0000256" key="4">
    <source>
        <dbReference type="ARBA" id="ARBA00022679"/>
    </source>
</evidence>
<evidence type="ECO:0000256" key="3">
    <source>
        <dbReference type="ARBA" id="ARBA00022676"/>
    </source>
</evidence>
<comment type="caution">
    <text evidence="6">The sequence shown here is derived from an EMBL/GenBank/DDBJ whole genome shotgun (WGS) entry which is preliminary data.</text>
</comment>
<accession>A0A4U5M2R7</accession>
<feature type="signal peptide" evidence="5">
    <location>
        <begin position="1"/>
        <end position="19"/>
    </location>
</feature>
<keyword evidence="5" id="KW-0732">Signal</keyword>
<dbReference type="SUPFAM" id="SSF53756">
    <property type="entry name" value="UDP-Glycosyltransferase/glycogen phosphorylase"/>
    <property type="match status" value="1"/>
</dbReference>
<evidence type="ECO:0000313" key="7">
    <source>
        <dbReference type="Proteomes" id="UP000298663"/>
    </source>
</evidence>
<evidence type="ECO:0000256" key="2">
    <source>
        <dbReference type="ARBA" id="ARBA00012544"/>
    </source>
</evidence>
<proteinExistence type="inferred from homology"/>
<dbReference type="GO" id="GO:0015020">
    <property type="term" value="F:glucuronosyltransferase activity"/>
    <property type="evidence" value="ECO:0007669"/>
    <property type="project" value="UniProtKB-EC"/>
</dbReference>
<dbReference type="AlphaFoldDB" id="A0A4U5M2R7"/>
<dbReference type="Proteomes" id="UP000298663">
    <property type="component" value="Unassembled WGS sequence"/>
</dbReference>
<dbReference type="PANTHER" id="PTHR48043:SF23">
    <property type="entry name" value="UDP-GLUCURONOSYLTRANSFERASE"/>
    <property type="match status" value="1"/>
</dbReference>
<keyword evidence="7" id="KW-1185">Reference proteome</keyword>
<sequence length="158" mass="17744">MPSLVRLLLLLPLLGSIDSLKVFVYNPSFGHSHVRFVGRLADILSEEGMEVTSFMPLMNPLIKSNGTKYGKIVTCEGSPALKDAFAGSFISWDTHYANPLAEKALMDMVTKVHSHQCEHTLLQKDVLEQLKKEKFDLGITEIFDLCAMGRFRMLLKMV</sequence>
<dbReference type="PANTHER" id="PTHR48043">
    <property type="entry name" value="EG:EG0003.4 PROTEIN-RELATED"/>
    <property type="match status" value="1"/>
</dbReference>
<dbReference type="OrthoDB" id="5835829at2759"/>
<comment type="similarity">
    <text evidence="1">Belongs to the UDP-glycosyltransferase family.</text>
</comment>
<gene>
    <name evidence="6" type="ORF">L596_026911</name>
</gene>
<organism evidence="6 7">
    <name type="scientific">Steinernema carpocapsae</name>
    <name type="common">Entomopathogenic nematode</name>
    <dbReference type="NCBI Taxonomy" id="34508"/>
    <lineage>
        <taxon>Eukaryota</taxon>
        <taxon>Metazoa</taxon>
        <taxon>Ecdysozoa</taxon>
        <taxon>Nematoda</taxon>
        <taxon>Chromadorea</taxon>
        <taxon>Rhabditida</taxon>
        <taxon>Tylenchina</taxon>
        <taxon>Panagrolaimomorpha</taxon>
        <taxon>Strongyloidoidea</taxon>
        <taxon>Steinernematidae</taxon>
        <taxon>Steinernema</taxon>
    </lineage>
</organism>
<dbReference type="EMBL" id="AZBU02000010">
    <property type="protein sequence ID" value="TKR63026.1"/>
    <property type="molecule type" value="Genomic_DNA"/>
</dbReference>
<evidence type="ECO:0000313" key="6">
    <source>
        <dbReference type="EMBL" id="TKR63026.1"/>
    </source>
</evidence>
<dbReference type="InterPro" id="IPR050271">
    <property type="entry name" value="UDP-glycosyltransferase"/>
</dbReference>
<name>A0A4U5M2R7_STECR</name>
<keyword evidence="3" id="KW-0328">Glycosyltransferase</keyword>
<dbReference type="STRING" id="34508.A0A4U5M2R7"/>
<reference evidence="6 7" key="2">
    <citation type="journal article" date="2019" name="G3 (Bethesda)">
        <title>Hybrid Assembly of the Genome of the Entomopathogenic Nematode Steinernema carpocapsae Identifies the X-Chromosome.</title>
        <authorList>
            <person name="Serra L."/>
            <person name="Macchietto M."/>
            <person name="Macias-Munoz A."/>
            <person name="McGill C.J."/>
            <person name="Rodriguez I.M."/>
            <person name="Rodriguez B."/>
            <person name="Murad R."/>
            <person name="Mortazavi A."/>
        </authorList>
    </citation>
    <scope>NUCLEOTIDE SEQUENCE [LARGE SCALE GENOMIC DNA]</scope>
    <source>
        <strain evidence="6 7">ALL</strain>
    </source>
</reference>
<keyword evidence="4" id="KW-0808">Transferase</keyword>
<protein>
    <recommendedName>
        <fullName evidence="2">glucuronosyltransferase</fullName>
        <ecNumber evidence="2">2.4.1.17</ecNumber>
    </recommendedName>
</protein>